<dbReference type="AlphaFoldDB" id="A0A1U7WVX7"/>
<evidence type="ECO:0000313" key="3">
    <source>
        <dbReference type="Proteomes" id="UP000189701"/>
    </source>
</evidence>
<dbReference type="Proteomes" id="UP000189701">
    <property type="component" value="Unplaced"/>
</dbReference>
<dbReference type="SUPFAM" id="SSF50630">
    <property type="entry name" value="Acid proteases"/>
    <property type="match status" value="1"/>
</dbReference>
<evidence type="ECO:0000259" key="2">
    <source>
        <dbReference type="Pfam" id="PF17921"/>
    </source>
</evidence>
<keyword evidence="3" id="KW-1185">Reference proteome</keyword>
<reference evidence="3" key="1">
    <citation type="journal article" date="2013" name="Genome Biol.">
        <title>Reference genomes and transcriptomes of Nicotiana sylvestris and Nicotiana tomentosiformis.</title>
        <authorList>
            <person name="Sierro N."/>
            <person name="Battey J.N."/>
            <person name="Ouadi S."/>
            <person name="Bovet L."/>
            <person name="Goepfert S."/>
            <person name="Bakaher N."/>
            <person name="Peitsch M.C."/>
            <person name="Ivanov N.V."/>
        </authorList>
    </citation>
    <scope>NUCLEOTIDE SEQUENCE [LARGE SCALE GENOMIC DNA]</scope>
</reference>
<dbReference type="RefSeq" id="XP_009784062.1">
    <property type="nucleotide sequence ID" value="XM_009785760.1"/>
</dbReference>
<dbReference type="eggNOG" id="KOG0017">
    <property type="taxonomic scope" value="Eukaryota"/>
</dbReference>
<protein>
    <submittedName>
        <fullName evidence="4">Uncharacterized protein LOC104232536</fullName>
    </submittedName>
</protein>
<evidence type="ECO:0000259" key="1">
    <source>
        <dbReference type="Pfam" id="PF17919"/>
    </source>
</evidence>
<sequence>MKGEKLDDQFVKFLEILKQIHISIPFTDALLQMPSYAKFLKEILSSKRKLEEVSVVMLTEKWSAILQNKIPQKLGDPGSFTISCTLGGVYFEKALCDSGASINLMPFSIFRKLDLGEMKDISVSLQFAYQSTKKPKGIIKNVLVRLDKFVFPVDFIVLEMKECPDKPIILGRPFFATGRAIIDVHQGQLILRVDEERVIFYMQKIQRFSGDEASSSCFSIDMISDLADEFKDDQLIFDSMERCLTESGTAQDDNPTIRREAKILEKDSEDKEIQSEEVKPKIELKVFPSHLKYVYIEQEQFPVIISSSLTAEQEERQIQVLKSHKGAIGWTVEDIKGISPAIWYNQIPISPEDQDKTTFTCPHGTYAYRRMPFEGIILAHKIIANGIEVDKAKINLIAGLPPPTTVKGIRRFLGHAGDCMIAFNTLKEKLSTASVVVSPDWSQPFEVMCDASDTTVGAVLGQRKDKIFHPIYYARTKVTVFTNHAALKYLLAKKDALPRLLRWILLLQKFDLEIKDKKGTENQILLTTWLEDGHSKISLTNYFIRRCVHEEEMTKSLDHCHDGAIGGYYAANRTTFKVLEVGFFWPTLFKDGRAYVAQCDRCQKTGNITKRDEMPLQSIQVNKLEELRLEAYENARIFKEKIKIWHDKLIRQKSFKIGDQVLLYNSRLRLFPGKLKSRWTDPYNVTDVTSYGAIEIQQINGGDKFKIIVQPGHPMKASTKTEPSIQE</sequence>
<dbReference type="SUPFAM" id="SSF56672">
    <property type="entry name" value="DNA/RNA polymerases"/>
    <property type="match status" value="1"/>
</dbReference>
<evidence type="ECO:0000313" key="4">
    <source>
        <dbReference type="RefSeq" id="XP_009784062.1"/>
    </source>
</evidence>
<dbReference type="PANTHER" id="PTHR33067">
    <property type="entry name" value="RNA-DIRECTED DNA POLYMERASE-RELATED"/>
    <property type="match status" value="1"/>
</dbReference>
<proteinExistence type="predicted"/>
<dbReference type="InterPro" id="IPR043502">
    <property type="entry name" value="DNA/RNA_pol_sf"/>
</dbReference>
<accession>A0A1U7WVX7</accession>
<feature type="domain" description="Integrase zinc-binding" evidence="2">
    <location>
        <begin position="551"/>
        <end position="605"/>
    </location>
</feature>
<dbReference type="PANTHER" id="PTHR33067:SF31">
    <property type="entry name" value="RNA-DIRECTED DNA POLYMERASE"/>
    <property type="match status" value="1"/>
</dbReference>
<reference evidence="4" key="2">
    <citation type="submission" date="2025-08" db="UniProtKB">
        <authorList>
            <consortium name="RefSeq"/>
        </authorList>
    </citation>
    <scope>IDENTIFICATION</scope>
    <source>
        <tissue evidence="4">Leaf</tissue>
    </source>
</reference>
<dbReference type="InterPro" id="IPR041588">
    <property type="entry name" value="Integrase_H2C2"/>
</dbReference>
<feature type="domain" description="Reverse transcriptase/retrotransposon-derived protein RNase H-like" evidence="1">
    <location>
        <begin position="419"/>
        <end position="480"/>
    </location>
</feature>
<dbReference type="InterPro" id="IPR041577">
    <property type="entry name" value="RT_RNaseH_2"/>
</dbReference>
<dbReference type="InterPro" id="IPR021109">
    <property type="entry name" value="Peptidase_aspartic_dom_sf"/>
</dbReference>
<dbReference type="Gene3D" id="3.10.10.10">
    <property type="entry name" value="HIV Type 1 Reverse Transcriptase, subunit A, domain 1"/>
    <property type="match status" value="1"/>
</dbReference>
<dbReference type="Pfam" id="PF17919">
    <property type="entry name" value="RT_RNaseH_2"/>
    <property type="match status" value="1"/>
</dbReference>
<gene>
    <name evidence="4" type="primary">LOC104232536</name>
</gene>
<dbReference type="CDD" id="cd00303">
    <property type="entry name" value="retropepsin_like"/>
    <property type="match status" value="1"/>
</dbReference>
<dbReference type="Gene3D" id="2.40.70.10">
    <property type="entry name" value="Acid Proteases"/>
    <property type="match status" value="1"/>
</dbReference>
<name>A0A1U7WVX7_NICSY</name>
<dbReference type="Pfam" id="PF17921">
    <property type="entry name" value="Integrase_H2C2"/>
    <property type="match status" value="1"/>
</dbReference>
<organism evidence="3 4">
    <name type="scientific">Nicotiana sylvestris</name>
    <name type="common">Wood tobacco</name>
    <name type="synonym">South American tobacco</name>
    <dbReference type="NCBI Taxonomy" id="4096"/>
    <lineage>
        <taxon>Eukaryota</taxon>
        <taxon>Viridiplantae</taxon>
        <taxon>Streptophyta</taxon>
        <taxon>Embryophyta</taxon>
        <taxon>Tracheophyta</taxon>
        <taxon>Spermatophyta</taxon>
        <taxon>Magnoliopsida</taxon>
        <taxon>eudicotyledons</taxon>
        <taxon>Gunneridae</taxon>
        <taxon>Pentapetalae</taxon>
        <taxon>asterids</taxon>
        <taxon>lamiids</taxon>
        <taxon>Solanales</taxon>
        <taxon>Solanaceae</taxon>
        <taxon>Nicotianoideae</taxon>
        <taxon>Nicotianeae</taxon>
        <taxon>Nicotiana</taxon>
    </lineage>
</organism>
<dbReference type="Gene3D" id="1.10.340.70">
    <property type="match status" value="1"/>
</dbReference>